<dbReference type="PANTHER" id="PTHR37685">
    <property type="entry name" value="GEO11136P1-RELATED"/>
    <property type="match status" value="1"/>
</dbReference>
<evidence type="ECO:0000256" key="1">
    <source>
        <dbReference type="SAM" id="SignalP"/>
    </source>
</evidence>
<evidence type="ECO:0000313" key="3">
    <source>
        <dbReference type="Proteomes" id="UP001458880"/>
    </source>
</evidence>
<gene>
    <name evidence="2" type="ORF">QE152_g537</name>
</gene>
<comment type="caution">
    <text evidence="2">The sequence shown here is derived from an EMBL/GenBank/DDBJ whole genome shotgun (WGS) entry which is preliminary data.</text>
</comment>
<dbReference type="AlphaFoldDB" id="A0AAW1N9E5"/>
<protein>
    <submittedName>
        <fullName evidence="2">Transcription activator MBF2</fullName>
    </submittedName>
</protein>
<keyword evidence="1" id="KW-0732">Signal</keyword>
<dbReference type="Pfam" id="PF15868">
    <property type="entry name" value="MBF2"/>
    <property type="match status" value="1"/>
</dbReference>
<dbReference type="PANTHER" id="PTHR37685:SF1">
    <property type="entry name" value="GEO11136P1-RELATED"/>
    <property type="match status" value="1"/>
</dbReference>
<accession>A0AAW1N9E5</accession>
<reference evidence="2 3" key="1">
    <citation type="journal article" date="2024" name="BMC Genomics">
        <title>De novo assembly and annotation of Popillia japonica's genome with initial clues to its potential as an invasive pest.</title>
        <authorList>
            <person name="Cucini C."/>
            <person name="Boschi S."/>
            <person name="Funari R."/>
            <person name="Cardaioli E."/>
            <person name="Iannotti N."/>
            <person name="Marturano G."/>
            <person name="Paoli F."/>
            <person name="Bruttini M."/>
            <person name="Carapelli A."/>
            <person name="Frati F."/>
            <person name="Nardi F."/>
        </authorList>
    </citation>
    <scope>NUCLEOTIDE SEQUENCE [LARGE SCALE GENOMIC DNA]</scope>
    <source>
        <strain evidence="2">DMR45628</strain>
    </source>
</reference>
<keyword evidence="3" id="KW-1185">Reference proteome</keyword>
<organism evidence="2 3">
    <name type="scientific">Popillia japonica</name>
    <name type="common">Japanese beetle</name>
    <dbReference type="NCBI Taxonomy" id="7064"/>
    <lineage>
        <taxon>Eukaryota</taxon>
        <taxon>Metazoa</taxon>
        <taxon>Ecdysozoa</taxon>
        <taxon>Arthropoda</taxon>
        <taxon>Hexapoda</taxon>
        <taxon>Insecta</taxon>
        <taxon>Pterygota</taxon>
        <taxon>Neoptera</taxon>
        <taxon>Endopterygota</taxon>
        <taxon>Coleoptera</taxon>
        <taxon>Polyphaga</taxon>
        <taxon>Scarabaeiformia</taxon>
        <taxon>Scarabaeidae</taxon>
        <taxon>Rutelinae</taxon>
        <taxon>Popillia</taxon>
    </lineage>
</organism>
<dbReference type="InterPro" id="IPR031734">
    <property type="entry name" value="MBF2"/>
</dbReference>
<sequence length="153" mass="16799">MYKITAIGSSLILATVLWNYVNCSTIKPPKSHTSVTTTASNSTGIKSYIEFGIINKQHHLYVGRCNPGDVKFHGENIILNNTGENHVTAVITINVESNVYITCVNVLDQIPDGAGGYPGFLAGGVGYNFVQFDVRTEYGKGFNFYVEIFGYYL</sequence>
<feature type="chain" id="PRO_5043475117" evidence="1">
    <location>
        <begin position="24"/>
        <end position="153"/>
    </location>
</feature>
<dbReference type="Proteomes" id="UP001458880">
    <property type="component" value="Unassembled WGS sequence"/>
</dbReference>
<evidence type="ECO:0000313" key="2">
    <source>
        <dbReference type="EMBL" id="KAK9758438.1"/>
    </source>
</evidence>
<proteinExistence type="predicted"/>
<feature type="signal peptide" evidence="1">
    <location>
        <begin position="1"/>
        <end position="23"/>
    </location>
</feature>
<dbReference type="EMBL" id="JASPKY010000003">
    <property type="protein sequence ID" value="KAK9758438.1"/>
    <property type="molecule type" value="Genomic_DNA"/>
</dbReference>
<name>A0AAW1N9E5_POPJA</name>